<comment type="caution">
    <text evidence="1">The sequence shown here is derived from an EMBL/GenBank/DDBJ whole genome shotgun (WGS) entry which is preliminary data.</text>
</comment>
<organism evidence="1 2">
    <name type="scientific">Ancylostoma ceylanicum</name>
    <dbReference type="NCBI Taxonomy" id="53326"/>
    <lineage>
        <taxon>Eukaryota</taxon>
        <taxon>Metazoa</taxon>
        <taxon>Ecdysozoa</taxon>
        <taxon>Nematoda</taxon>
        <taxon>Chromadorea</taxon>
        <taxon>Rhabditida</taxon>
        <taxon>Rhabditina</taxon>
        <taxon>Rhabditomorpha</taxon>
        <taxon>Strongyloidea</taxon>
        <taxon>Ancylostomatidae</taxon>
        <taxon>Ancylostomatinae</taxon>
        <taxon>Ancylostoma</taxon>
    </lineage>
</organism>
<dbReference type="EMBL" id="JARK01001626">
    <property type="protein sequence ID" value="EYB85826.1"/>
    <property type="molecule type" value="Genomic_DNA"/>
</dbReference>
<dbReference type="AlphaFoldDB" id="A0A016S5R2"/>
<sequence length="154" mass="18346">MRTCRPLLVSHTLLVSDVETLEFCIYLNSNILAVEYRIFRINWNIQMFLHKRPTLCCMKDEKSRRAFSFSNVRMFELLPGLFIELTKLFGVYSVPSINRTQELRIQAAFWKIFIDSYVPKIVVIPKECGINLREEEYYVFGYDNLFHLKKIYGK</sequence>
<evidence type="ECO:0000313" key="2">
    <source>
        <dbReference type="Proteomes" id="UP000024635"/>
    </source>
</evidence>
<name>A0A016S5R2_9BILA</name>
<accession>A0A016S5R2</accession>
<gene>
    <name evidence="1" type="primary">Acey_s0290.g1541</name>
    <name evidence="1" type="ORF">Y032_0290g1541</name>
</gene>
<protein>
    <submittedName>
        <fullName evidence="1">Uncharacterized protein</fullName>
    </submittedName>
</protein>
<keyword evidence="2" id="KW-1185">Reference proteome</keyword>
<proteinExistence type="predicted"/>
<dbReference type="Proteomes" id="UP000024635">
    <property type="component" value="Unassembled WGS sequence"/>
</dbReference>
<reference evidence="2" key="1">
    <citation type="journal article" date="2015" name="Nat. Genet.">
        <title>The genome and transcriptome of the zoonotic hookworm Ancylostoma ceylanicum identify infection-specific gene families.</title>
        <authorList>
            <person name="Schwarz E.M."/>
            <person name="Hu Y."/>
            <person name="Antoshechkin I."/>
            <person name="Miller M.M."/>
            <person name="Sternberg P.W."/>
            <person name="Aroian R.V."/>
        </authorList>
    </citation>
    <scope>NUCLEOTIDE SEQUENCE</scope>
    <source>
        <strain evidence="2">HY135</strain>
    </source>
</reference>
<evidence type="ECO:0000313" key="1">
    <source>
        <dbReference type="EMBL" id="EYB85826.1"/>
    </source>
</evidence>